<feature type="binding site" evidence="2">
    <location>
        <position position="36"/>
    </location>
    <ligand>
        <name>Mg(2+)</name>
        <dbReference type="ChEBI" id="CHEBI:18420"/>
        <label>4</label>
    </ligand>
</feature>
<keyword evidence="1 2" id="KW-0784">Thiamine biosynthesis</keyword>
<dbReference type="InterPro" id="IPR010918">
    <property type="entry name" value="PurM-like_C_dom"/>
</dbReference>
<dbReference type="Gene3D" id="3.90.650.10">
    <property type="entry name" value="PurM-like C-terminal domain"/>
    <property type="match status" value="1"/>
</dbReference>
<dbReference type="SUPFAM" id="SSF55326">
    <property type="entry name" value="PurM N-terminal domain-like"/>
    <property type="match status" value="1"/>
</dbReference>
<dbReference type="EC" id="2.7.4.16" evidence="2"/>
<feature type="binding site" evidence="2">
    <location>
        <begin position="128"/>
        <end position="129"/>
    </location>
    <ligand>
        <name>ATP</name>
        <dbReference type="ChEBI" id="CHEBI:30616"/>
    </ligand>
</feature>
<feature type="domain" description="PurM-like N-terminal" evidence="3">
    <location>
        <begin position="35"/>
        <end position="147"/>
    </location>
</feature>
<keyword evidence="2 5" id="KW-0418">Kinase</keyword>
<gene>
    <name evidence="2 5" type="primary">thiL</name>
    <name evidence="5" type="ORF">ABEG18_07175</name>
</gene>
<feature type="binding site" evidence="2">
    <location>
        <position position="53"/>
    </location>
    <ligand>
        <name>Mg(2+)</name>
        <dbReference type="ChEBI" id="CHEBI:18420"/>
        <label>1</label>
    </ligand>
</feature>
<dbReference type="PIRSF" id="PIRSF005303">
    <property type="entry name" value="Thiam_monoph_kin"/>
    <property type="match status" value="1"/>
</dbReference>
<evidence type="ECO:0000256" key="2">
    <source>
        <dbReference type="HAMAP-Rule" id="MF_02128"/>
    </source>
</evidence>
<feature type="binding site" evidence="2">
    <location>
        <position position="225"/>
    </location>
    <ligand>
        <name>Mg(2+)</name>
        <dbReference type="ChEBI" id="CHEBI:18420"/>
        <label>3</label>
    </ligand>
</feature>
<dbReference type="InterPro" id="IPR036921">
    <property type="entry name" value="PurM-like_N_sf"/>
</dbReference>
<dbReference type="InterPro" id="IPR036676">
    <property type="entry name" value="PurM-like_C_sf"/>
</dbReference>
<comment type="function">
    <text evidence="2">Catalyzes the ATP-dependent phosphorylation of thiamine-monophosphate (TMP) to form thiamine-pyrophosphate (TPP), the active form of vitamin B1.</text>
</comment>
<name>A0AAU7JJJ0_9HYPH</name>
<keyword evidence="2" id="KW-0460">Magnesium</keyword>
<accession>A0AAU7JJJ0</accession>
<feature type="binding site" evidence="2">
    <location>
        <position position="129"/>
    </location>
    <ligand>
        <name>Mg(2+)</name>
        <dbReference type="ChEBI" id="CHEBI:18420"/>
        <label>1</label>
    </ligand>
</feature>
<feature type="binding site" evidence="2">
    <location>
        <position position="81"/>
    </location>
    <ligand>
        <name>Mg(2+)</name>
        <dbReference type="ChEBI" id="CHEBI:18420"/>
        <label>2</label>
    </ligand>
</feature>
<dbReference type="RefSeq" id="WP_406857396.1">
    <property type="nucleotide sequence ID" value="NZ_CP157484.1"/>
</dbReference>
<keyword evidence="2 5" id="KW-0808">Transferase</keyword>
<dbReference type="Pfam" id="PF02769">
    <property type="entry name" value="AIRS_C"/>
    <property type="match status" value="1"/>
</dbReference>
<dbReference type="GO" id="GO:0009228">
    <property type="term" value="P:thiamine biosynthetic process"/>
    <property type="evidence" value="ECO:0007669"/>
    <property type="project" value="UniProtKB-KW"/>
</dbReference>
<dbReference type="GO" id="GO:0009030">
    <property type="term" value="F:thiamine-phosphate kinase activity"/>
    <property type="evidence" value="ECO:0007669"/>
    <property type="project" value="UniProtKB-UniRule"/>
</dbReference>
<feature type="binding site" evidence="2">
    <location>
        <position position="155"/>
    </location>
    <ligand>
        <name>ATP</name>
        <dbReference type="ChEBI" id="CHEBI:30616"/>
    </ligand>
</feature>
<dbReference type="HAMAP" id="MF_02128">
    <property type="entry name" value="TMP_kinase"/>
    <property type="match status" value="1"/>
</dbReference>
<comment type="miscellaneous">
    <text evidence="2">Reaction mechanism of ThiL seems to utilize a direct, inline transfer of the gamma-phosphate of ATP to TMP rather than a phosphorylated enzyme intermediate.</text>
</comment>
<keyword evidence="2" id="KW-0547">Nucleotide-binding</keyword>
<dbReference type="AlphaFoldDB" id="A0AAU7JJJ0"/>
<dbReference type="CDD" id="cd02194">
    <property type="entry name" value="ThiL"/>
    <property type="match status" value="1"/>
</dbReference>
<comment type="pathway">
    <text evidence="2">Cofactor biosynthesis; thiamine diphosphate biosynthesis; thiamine diphosphate from thiamine phosphate: step 1/1.</text>
</comment>
<evidence type="ECO:0000256" key="1">
    <source>
        <dbReference type="ARBA" id="ARBA00022977"/>
    </source>
</evidence>
<feature type="binding site" evidence="2">
    <location>
        <position position="36"/>
    </location>
    <ligand>
        <name>Mg(2+)</name>
        <dbReference type="ChEBI" id="CHEBI:18420"/>
        <label>3</label>
    </ligand>
</feature>
<dbReference type="GO" id="GO:0009229">
    <property type="term" value="P:thiamine diphosphate biosynthetic process"/>
    <property type="evidence" value="ECO:0007669"/>
    <property type="project" value="UniProtKB-UniRule"/>
</dbReference>
<dbReference type="EMBL" id="CP157484">
    <property type="protein sequence ID" value="XBO40537.1"/>
    <property type="molecule type" value="Genomic_DNA"/>
</dbReference>
<dbReference type="GO" id="GO:0005524">
    <property type="term" value="F:ATP binding"/>
    <property type="evidence" value="ECO:0007669"/>
    <property type="project" value="UniProtKB-UniRule"/>
</dbReference>
<keyword evidence="2" id="KW-0067">ATP-binding</keyword>
<feature type="binding site" evidence="2">
    <location>
        <position position="81"/>
    </location>
    <ligand>
        <name>Mg(2+)</name>
        <dbReference type="ChEBI" id="CHEBI:18420"/>
        <label>3</label>
    </ligand>
</feature>
<comment type="similarity">
    <text evidence="2">Belongs to the thiamine-monophosphate kinase family.</text>
</comment>
<sequence>MWRLAISTPSRPSEDDLIARYFRPMAGEGGMALLDDAARLPGEAGRDLVLKVDAIVAGVHFFPDDPPEAIAWKALAVNLSDLAAKGAAPRGFLLALALPPDWTEEWLAAFSRGLNDGAAATGCPLLGGDTVKTPGPLTISITALGSVPAGRMPVRMAAHEGDAILVSGAIGDAALGLALRLDAAQPWAAALDSGQRAHLLDRYLRPQPRLALAPALLAHARASMDVSDGLVGDLRKLLAASNLGGTLELDRVPLSEAAAAAVAREPTLLERAATGGDDYEVLCTVRPSEVAEFQSRCASLGVPMTLIGFVGGAGQPFEVRRGGEPIAISRGSFSHF</sequence>
<dbReference type="NCBIfam" id="TIGR01379">
    <property type="entry name" value="thiL"/>
    <property type="match status" value="1"/>
</dbReference>
<feature type="binding site" evidence="2">
    <location>
        <position position="227"/>
    </location>
    <ligand>
        <name>ATP</name>
        <dbReference type="ChEBI" id="CHEBI:30616"/>
    </ligand>
</feature>
<dbReference type="SUPFAM" id="SSF56042">
    <property type="entry name" value="PurM C-terminal domain-like"/>
    <property type="match status" value="1"/>
</dbReference>
<proteinExistence type="inferred from homology"/>
<dbReference type="Pfam" id="PF00586">
    <property type="entry name" value="AIRS"/>
    <property type="match status" value="1"/>
</dbReference>
<dbReference type="InterPro" id="IPR006283">
    <property type="entry name" value="ThiL-like"/>
</dbReference>
<feature type="binding site" evidence="2">
    <location>
        <position position="53"/>
    </location>
    <ligand>
        <name>Mg(2+)</name>
        <dbReference type="ChEBI" id="CHEBI:18420"/>
        <label>2</label>
    </ligand>
</feature>
<evidence type="ECO:0000259" key="4">
    <source>
        <dbReference type="Pfam" id="PF02769"/>
    </source>
</evidence>
<dbReference type="GO" id="GO:0000287">
    <property type="term" value="F:magnesium ion binding"/>
    <property type="evidence" value="ECO:0007669"/>
    <property type="project" value="UniProtKB-UniRule"/>
</dbReference>
<keyword evidence="2" id="KW-0479">Metal-binding</keyword>
<dbReference type="PANTHER" id="PTHR30270">
    <property type="entry name" value="THIAMINE-MONOPHOSPHATE KINASE"/>
    <property type="match status" value="1"/>
</dbReference>
<feature type="binding site" evidence="2">
    <location>
        <position position="333"/>
    </location>
    <ligand>
        <name>substrate</name>
    </ligand>
</feature>
<reference evidence="5" key="1">
    <citation type="submission" date="2024-05" db="EMBL/GenBank/DDBJ databases">
        <authorList>
            <person name="Kim S."/>
            <person name="Heo J."/>
            <person name="Choi H."/>
            <person name="Choi Y."/>
            <person name="Kwon S.-W."/>
            <person name="Kim Y."/>
        </authorList>
    </citation>
    <scope>NUCLEOTIDE SEQUENCE</scope>
    <source>
        <strain evidence="5">KACC 23698</strain>
    </source>
</reference>
<comment type="caution">
    <text evidence="2">Lacks conserved residue(s) required for the propagation of feature annotation.</text>
</comment>
<feature type="binding site" evidence="2">
    <location>
        <position position="228"/>
    </location>
    <ligand>
        <name>Mg(2+)</name>
        <dbReference type="ChEBI" id="CHEBI:18420"/>
        <label>5</label>
    </ligand>
</feature>
<dbReference type="PANTHER" id="PTHR30270:SF0">
    <property type="entry name" value="THIAMINE-MONOPHOSPHATE KINASE"/>
    <property type="match status" value="1"/>
</dbReference>
<feature type="binding site" evidence="2">
    <location>
        <position position="277"/>
    </location>
    <ligand>
        <name>substrate</name>
    </ligand>
</feature>
<feature type="domain" description="PurM-like C-terminal" evidence="4">
    <location>
        <begin position="160"/>
        <end position="313"/>
    </location>
</feature>
<evidence type="ECO:0000313" key="5">
    <source>
        <dbReference type="EMBL" id="XBO40537.1"/>
    </source>
</evidence>
<dbReference type="Gene3D" id="3.30.1330.10">
    <property type="entry name" value="PurM-like, N-terminal domain"/>
    <property type="match status" value="1"/>
</dbReference>
<evidence type="ECO:0000259" key="3">
    <source>
        <dbReference type="Pfam" id="PF00586"/>
    </source>
</evidence>
<dbReference type="InterPro" id="IPR016188">
    <property type="entry name" value="PurM-like_N"/>
</dbReference>
<protein>
    <recommendedName>
        <fullName evidence="2">Thiamine-monophosphate kinase</fullName>
        <shortName evidence="2">TMP kinase</shortName>
        <shortName evidence="2">Thiamine-phosphate kinase</shortName>
        <ecNumber evidence="2">2.7.4.16</ecNumber>
    </recommendedName>
</protein>
<feature type="binding site" evidence="2">
    <location>
        <position position="60"/>
    </location>
    <ligand>
        <name>substrate</name>
    </ligand>
</feature>
<comment type="catalytic activity">
    <reaction evidence="2">
        <text>thiamine phosphate + ATP = thiamine diphosphate + ADP</text>
        <dbReference type="Rhea" id="RHEA:15913"/>
        <dbReference type="ChEBI" id="CHEBI:30616"/>
        <dbReference type="ChEBI" id="CHEBI:37575"/>
        <dbReference type="ChEBI" id="CHEBI:58937"/>
        <dbReference type="ChEBI" id="CHEBI:456216"/>
        <dbReference type="EC" id="2.7.4.16"/>
    </reaction>
</comment>
<feature type="binding site" evidence="2">
    <location>
        <position position="81"/>
    </location>
    <ligand>
        <name>Mg(2+)</name>
        <dbReference type="ChEBI" id="CHEBI:18420"/>
        <label>4</label>
    </ligand>
</feature>
<organism evidence="5">
    <name type="scientific">Alsobacter sp. KACC 23698</name>
    <dbReference type="NCBI Taxonomy" id="3149229"/>
    <lineage>
        <taxon>Bacteria</taxon>
        <taxon>Pseudomonadati</taxon>
        <taxon>Pseudomonadota</taxon>
        <taxon>Alphaproteobacteria</taxon>
        <taxon>Hyphomicrobiales</taxon>
        <taxon>Alsobacteraceae</taxon>
        <taxon>Alsobacter</taxon>
    </lineage>
</organism>